<evidence type="ECO:0000256" key="1">
    <source>
        <dbReference type="ARBA" id="ARBA00022737"/>
    </source>
</evidence>
<feature type="repeat" description="TPR" evidence="3">
    <location>
        <begin position="760"/>
        <end position="793"/>
    </location>
</feature>
<dbReference type="Proteomes" id="UP000663828">
    <property type="component" value="Unassembled WGS sequence"/>
</dbReference>
<evidence type="ECO:0000313" key="4">
    <source>
        <dbReference type="EMBL" id="CAF1432067.1"/>
    </source>
</evidence>
<dbReference type="PROSITE" id="PS50005">
    <property type="entry name" value="TPR"/>
    <property type="match status" value="5"/>
</dbReference>
<feature type="repeat" description="TPR" evidence="3">
    <location>
        <begin position="606"/>
        <end position="639"/>
    </location>
</feature>
<gene>
    <name evidence="4" type="ORF">XAT740_LOCUS35834</name>
</gene>
<dbReference type="AlphaFoldDB" id="A0A815NA82"/>
<dbReference type="Gene3D" id="3.90.176.10">
    <property type="entry name" value="Toxin ADP-ribosyltransferase, Chain A, domain 1"/>
    <property type="match status" value="1"/>
</dbReference>
<dbReference type="InterPro" id="IPR019734">
    <property type="entry name" value="TPR_rpt"/>
</dbReference>
<dbReference type="SUPFAM" id="SSF56399">
    <property type="entry name" value="ADP-ribosylation"/>
    <property type="match status" value="1"/>
</dbReference>
<dbReference type="PANTHER" id="PTHR45641:SF1">
    <property type="entry name" value="AAA+ ATPASE DOMAIN-CONTAINING PROTEIN"/>
    <property type="match status" value="1"/>
</dbReference>
<dbReference type="EMBL" id="CAJNOR010003627">
    <property type="protein sequence ID" value="CAF1432067.1"/>
    <property type="molecule type" value="Genomic_DNA"/>
</dbReference>
<dbReference type="Pfam" id="PF13424">
    <property type="entry name" value="TPR_12"/>
    <property type="match status" value="2"/>
</dbReference>
<comment type="caution">
    <text evidence="4">The sequence shown here is derived from an EMBL/GenBank/DDBJ whole genome shotgun (WGS) entry which is preliminary data.</text>
</comment>
<dbReference type="Pfam" id="PF13176">
    <property type="entry name" value="TPR_7"/>
    <property type="match status" value="1"/>
</dbReference>
<organism evidence="4 5">
    <name type="scientific">Adineta ricciae</name>
    <name type="common">Rotifer</name>
    <dbReference type="NCBI Taxonomy" id="249248"/>
    <lineage>
        <taxon>Eukaryota</taxon>
        <taxon>Metazoa</taxon>
        <taxon>Spiralia</taxon>
        <taxon>Gnathifera</taxon>
        <taxon>Rotifera</taxon>
        <taxon>Eurotatoria</taxon>
        <taxon>Bdelloidea</taxon>
        <taxon>Adinetida</taxon>
        <taxon>Adinetidae</taxon>
        <taxon>Adineta</taxon>
    </lineage>
</organism>
<evidence type="ECO:0000313" key="5">
    <source>
        <dbReference type="Proteomes" id="UP000663828"/>
    </source>
</evidence>
<feature type="repeat" description="TPR" evidence="3">
    <location>
        <begin position="522"/>
        <end position="555"/>
    </location>
</feature>
<dbReference type="SUPFAM" id="SSF48452">
    <property type="entry name" value="TPR-like"/>
    <property type="match status" value="3"/>
</dbReference>
<proteinExistence type="predicted"/>
<keyword evidence="5" id="KW-1185">Reference proteome</keyword>
<protein>
    <submittedName>
        <fullName evidence="4">Uncharacterized protein</fullName>
    </submittedName>
</protein>
<evidence type="ECO:0000256" key="2">
    <source>
        <dbReference type="ARBA" id="ARBA00022803"/>
    </source>
</evidence>
<keyword evidence="1" id="KW-0677">Repeat</keyword>
<dbReference type="SMART" id="SM00028">
    <property type="entry name" value="TPR"/>
    <property type="match status" value="8"/>
</dbReference>
<feature type="repeat" description="TPR" evidence="3">
    <location>
        <begin position="480"/>
        <end position="513"/>
    </location>
</feature>
<dbReference type="PANTHER" id="PTHR45641">
    <property type="entry name" value="TETRATRICOPEPTIDE REPEAT PROTEIN (AFU_ORTHOLOGUE AFUA_6G03870)"/>
    <property type="match status" value="1"/>
</dbReference>
<feature type="repeat" description="TPR" evidence="3">
    <location>
        <begin position="439"/>
        <end position="472"/>
    </location>
</feature>
<accession>A0A815NA82</accession>
<dbReference type="Gene3D" id="1.25.40.10">
    <property type="entry name" value="Tetratricopeptide repeat domain"/>
    <property type="match status" value="3"/>
</dbReference>
<evidence type="ECO:0000256" key="3">
    <source>
        <dbReference type="PROSITE-ProRule" id="PRU00339"/>
    </source>
</evidence>
<dbReference type="Pfam" id="PF13374">
    <property type="entry name" value="TPR_10"/>
    <property type="match status" value="3"/>
</dbReference>
<dbReference type="InterPro" id="IPR011990">
    <property type="entry name" value="TPR-like_helical_dom_sf"/>
</dbReference>
<keyword evidence="2 3" id="KW-0802">TPR repeat</keyword>
<name>A0A815NA82_ADIRI</name>
<reference evidence="4" key="1">
    <citation type="submission" date="2021-02" db="EMBL/GenBank/DDBJ databases">
        <authorList>
            <person name="Nowell W R."/>
        </authorList>
    </citation>
    <scope>NUCLEOTIDE SEQUENCE</scope>
</reference>
<dbReference type="PROSITE" id="PS51996">
    <property type="entry name" value="TR_MART"/>
    <property type="match status" value="1"/>
</dbReference>
<sequence>MVSRPSHTRMAHNFLLIWFDELSNNDYLNTTEKFQELVNIVYRCTDIDECIDFITDNENDIFLVVSGSLTELFLRTLHDISQVQAIYIFDKNTIEQPQLAQNWAKVKGIFVNIESICETLRNITHEYKENSISMSFVKCDDAISDENLNQLDHTFMYTRLLKEILFAIDFERQHINEFLTYCREQFIHNISTLQKLDILEQDYHMHEPIWWYTQDFFLYSMLNQALRTMDIDQIMKLGFFVKDLHLNIVKLYSQQNDGARHVLPFTVYRGQGLSPADFSQLIKTRGGLMSFNNFLSTSLDQTISFAFAESNHYNPDLIGILFQIFVDPSISSTPFASIDESSQHRVEKEILFTMHTVFRVGDVQRIHENNRLWKVELILTSDTDSQLETLTECMRKQTHSLYTGWHRLGKLLLKLSDYVAAEKLYETLLERASDDRDELYIHSRRGQIREAQGRYDDALTCYQKSLQIAKKNSEYHFELSSIYNDIGILYLKMKKNSYALITFKKALEFAQKIYSLNHLTLASYYNNIACAYQQMGRDRDAMPWYKMALEIQEKELPPNHPDLALTYNNISRLNASVGNYTVALFYAEKALAINVKVLPPHHDLLYLSYERMGSIYERRGEDAKALLFYQKAIEICEKIFPPGHPDFIKVFDMMSSLYDKIGEYSKAQTYFETAYGFKHAIPVVPHSTTESMQYNMNGILTLKEKLEASCHPNEPTLMSLYNKIALTYESENEFFKALLYHEKVLKILWKTRPQNYPHLAECYNKIAMIYYSLNDLSNARTAIQHAIQIGEDSLTADHRDLQDYRSDWTMIMLKLILSEFVESENCSE</sequence>